<evidence type="ECO:0000313" key="2">
    <source>
        <dbReference type="Proteomes" id="UP000184671"/>
    </source>
</evidence>
<dbReference type="STRING" id="118126.L21_1044"/>
<dbReference type="Proteomes" id="UP000184671">
    <property type="component" value="Unassembled WGS sequence"/>
</dbReference>
<dbReference type="RefSeq" id="WP_178377686.1">
    <property type="nucleotide sequence ID" value="NZ_FMID01000024.1"/>
</dbReference>
<name>A0A1M4MJU0_9EURY</name>
<gene>
    <name evidence="1" type="ORF">L21_1044</name>
</gene>
<sequence>MTNTKNGRTFRCPVEAALNAWGMQYPGIDGATAPGCPAKTGREEA</sequence>
<reference evidence="1 2" key="1">
    <citation type="submission" date="2016-08" db="EMBL/GenBank/DDBJ databases">
        <authorList>
            <person name="Seilhamer J.J."/>
        </authorList>
    </citation>
    <scope>NUCLEOTIDE SEQUENCE [LARGE SCALE GENOMIC DNA]</scope>
    <source>
        <strain evidence="1">L21-II-0</strain>
    </source>
</reference>
<organism evidence="1 2">
    <name type="scientific">Methanoculleus chikugoensis</name>
    <dbReference type="NCBI Taxonomy" id="118126"/>
    <lineage>
        <taxon>Archaea</taxon>
        <taxon>Methanobacteriati</taxon>
        <taxon>Methanobacteriota</taxon>
        <taxon>Stenosarchaea group</taxon>
        <taxon>Methanomicrobia</taxon>
        <taxon>Methanomicrobiales</taxon>
        <taxon>Methanomicrobiaceae</taxon>
        <taxon>Methanoculleus</taxon>
    </lineage>
</organism>
<protein>
    <submittedName>
        <fullName evidence="1">Uncharacterized protein</fullName>
    </submittedName>
</protein>
<dbReference type="OrthoDB" id="10490at2157"/>
<evidence type="ECO:0000313" key="1">
    <source>
        <dbReference type="EMBL" id="SCL75153.1"/>
    </source>
</evidence>
<dbReference type="EMBL" id="FMID01000024">
    <property type="protein sequence ID" value="SCL75153.1"/>
    <property type="molecule type" value="Genomic_DNA"/>
</dbReference>
<accession>A0A1M4MJU0</accession>
<proteinExistence type="predicted"/>
<dbReference type="AlphaFoldDB" id="A0A1M4MJU0"/>